<dbReference type="GO" id="GO:0006013">
    <property type="term" value="P:mannose metabolic process"/>
    <property type="evidence" value="ECO:0007669"/>
    <property type="project" value="InterPro"/>
</dbReference>
<dbReference type="AlphaFoldDB" id="A0A239BCG3"/>
<dbReference type="InterPro" id="IPR000602">
    <property type="entry name" value="Glyco_hydro_38_N"/>
</dbReference>
<dbReference type="OrthoDB" id="237949at2"/>
<dbReference type="EMBL" id="FZNP01000010">
    <property type="protein sequence ID" value="SNS05667.1"/>
    <property type="molecule type" value="Genomic_DNA"/>
</dbReference>
<dbReference type="SUPFAM" id="SSF88713">
    <property type="entry name" value="Glycoside hydrolase/deacetylase"/>
    <property type="match status" value="1"/>
</dbReference>
<dbReference type="InterPro" id="IPR011013">
    <property type="entry name" value="Gal_mutarotase_sf_dom"/>
</dbReference>
<accession>A0A239BCG3</accession>
<evidence type="ECO:0000259" key="2">
    <source>
        <dbReference type="Pfam" id="PF07748"/>
    </source>
</evidence>
<evidence type="ECO:0000313" key="3">
    <source>
        <dbReference type="EMBL" id="SNS05667.1"/>
    </source>
</evidence>
<dbReference type="SUPFAM" id="SSF74650">
    <property type="entry name" value="Galactose mutarotase-like"/>
    <property type="match status" value="1"/>
</dbReference>
<organism evidence="3 4">
    <name type="scientific">Actinomadura mexicana</name>
    <dbReference type="NCBI Taxonomy" id="134959"/>
    <lineage>
        <taxon>Bacteria</taxon>
        <taxon>Bacillati</taxon>
        <taxon>Actinomycetota</taxon>
        <taxon>Actinomycetes</taxon>
        <taxon>Streptosporangiales</taxon>
        <taxon>Thermomonosporaceae</taxon>
        <taxon>Actinomadura</taxon>
    </lineage>
</organism>
<dbReference type="Gene3D" id="2.70.98.30">
    <property type="entry name" value="Golgi alpha-mannosidase II, domain 4"/>
    <property type="match status" value="1"/>
</dbReference>
<dbReference type="Gene3D" id="3.20.110.10">
    <property type="entry name" value="Glycoside hydrolase 38, N terminal domain"/>
    <property type="match status" value="1"/>
</dbReference>
<dbReference type="Pfam" id="PF07748">
    <property type="entry name" value="Glyco_hydro_38C"/>
    <property type="match status" value="1"/>
</dbReference>
<gene>
    <name evidence="3" type="ORF">SAMN06265355_110124</name>
</gene>
<dbReference type="InterPro" id="IPR011330">
    <property type="entry name" value="Glyco_hydro/deAcase_b/a-brl"/>
</dbReference>
<feature type="domain" description="Glycoside hydrolase family 38 N-terminal" evidence="1">
    <location>
        <begin position="127"/>
        <end position="432"/>
    </location>
</feature>
<feature type="domain" description="Glycosyl hydrolase family 38 C-terminal" evidence="2">
    <location>
        <begin position="663"/>
        <end position="804"/>
    </location>
</feature>
<sequence>MTSRLLQASLGSPDYDGIRDALRQDTSTEVLAVRGLSVRAAVLPLFKRDETGALLQAVRLALSGERPVRAVLKDGDAEVASAAAEGGSVTLLVPEVDAPRRFTLEVRDSGGLVGAAPLDVAPQRKWNVFVVHHSHLDIGYTDTQGTVLRHHLDYLDAALRLARETDGRPDDARFRWSVESSMPALRWLATRPDDQVAEFAERARAGDIEVTAFPMQLHTEACSTEELYRQLRFVEQLRREHGIEVRSAMHTDIPGAVVGTVDALNAAGVRYLAAAHNWAGRSVPYITGGDRLARPFRWRSPGGGELIVWFTDTPHGMAYMEGNTVGLVDGYDLAEDLLPRYLGSLADRPYPYGPGTFGWYAAPGQVGAAKDPDFLDAVHLRVQGAHADNAGPSIVPADIAHRWNETWAYPRLRMATNADFFEYVEEHHGDRLQTHEGDWTDWWADGLGSGARPLGYVRRAQNVLRAAETLHALADERGGERTGASLSASRAIDEAYDRAALFDEHTWGAANPWEDAEEGGDSGGLQWTRKSQVGYQAHDDALDLLQAGARRIGATFGAAPDALASFLVVNPGTAARTDAARAFLPRDVVAVDVPIALVDARTGEPVPHREEEVDPDEWPTRPIGRHLEAVVPDVPGHGHVRVDVVRADTGAPEPVDLGFEGTIENEFYRVVYDLREGHIGSVFDKTAGRELVNADAVAGFGQYVYDRYATAPHFNHMSGHMLVHDKTMLGDRAVATHATVTECSRTPAGERLVVELHGKGVDWLRTTIDLYAGVPRVDVRYQLGKQPTAAKEAVFFAFPFAVDGPPDAWELTGGVGGTGVPSVPGSAEHMRPIRHWVAFEDPDLTVAWATLEAPLVQFGSIHMPYAPFPPTLDNEDGTVYSWALNNIWDTNFPSQQQGETTFRYAFASGAAGSGRRLGARTAAGITDPFVATLATGDMPAAESGTFLRVDDPDVLVTSVGRARDGDGLAVRLQSLAAGPVETGLHVPGATGALLSGGLERDPAELPVRDGTMTVRLPACGVATVTVRR</sequence>
<protein>
    <submittedName>
        <fullName evidence="3">Glycosyl hydrolases family 38 N-terminal domain-containing protein</fullName>
    </submittedName>
</protein>
<dbReference type="GO" id="GO:0030246">
    <property type="term" value="F:carbohydrate binding"/>
    <property type="evidence" value="ECO:0007669"/>
    <property type="project" value="InterPro"/>
</dbReference>
<dbReference type="InterPro" id="IPR027291">
    <property type="entry name" value="Glyco_hydro_38_N_sf"/>
</dbReference>
<dbReference type="Pfam" id="PF01074">
    <property type="entry name" value="Glyco_hydro_38N"/>
    <property type="match status" value="1"/>
</dbReference>
<dbReference type="InterPro" id="IPR011682">
    <property type="entry name" value="Glyco_hydro_38_C"/>
</dbReference>
<evidence type="ECO:0000313" key="4">
    <source>
        <dbReference type="Proteomes" id="UP000198420"/>
    </source>
</evidence>
<dbReference type="Proteomes" id="UP000198420">
    <property type="component" value="Unassembled WGS sequence"/>
</dbReference>
<dbReference type="CDD" id="cd10791">
    <property type="entry name" value="GH38N_AMII_like_1"/>
    <property type="match status" value="1"/>
</dbReference>
<dbReference type="RefSeq" id="WP_089314333.1">
    <property type="nucleotide sequence ID" value="NZ_FZNP01000010.1"/>
</dbReference>
<reference evidence="4" key="1">
    <citation type="submission" date="2017-06" db="EMBL/GenBank/DDBJ databases">
        <authorList>
            <person name="Varghese N."/>
            <person name="Submissions S."/>
        </authorList>
    </citation>
    <scope>NUCLEOTIDE SEQUENCE [LARGE SCALE GENOMIC DNA]</scope>
    <source>
        <strain evidence="4">DSM 44485</strain>
    </source>
</reference>
<evidence type="ECO:0000259" key="1">
    <source>
        <dbReference type="Pfam" id="PF01074"/>
    </source>
</evidence>
<proteinExistence type="predicted"/>
<keyword evidence="3" id="KW-0378">Hydrolase</keyword>
<name>A0A239BCG3_9ACTN</name>
<keyword evidence="4" id="KW-1185">Reference proteome</keyword>
<dbReference type="GO" id="GO:0004559">
    <property type="term" value="F:alpha-mannosidase activity"/>
    <property type="evidence" value="ECO:0007669"/>
    <property type="project" value="InterPro"/>
</dbReference>